<feature type="region of interest" description="Disordered" evidence="1">
    <location>
        <begin position="1"/>
        <end position="36"/>
    </location>
</feature>
<protein>
    <submittedName>
        <fullName evidence="3">Uncharacterized protein</fullName>
    </submittedName>
</protein>
<accession>A0A251T294</accession>
<dbReference type="InParanoid" id="A0A251T294"/>
<proteinExistence type="predicted"/>
<reference evidence="2" key="3">
    <citation type="submission" date="2020-06" db="EMBL/GenBank/DDBJ databases">
        <title>Helianthus annuus Genome sequencing and assembly Release 2.</title>
        <authorList>
            <person name="Gouzy J."/>
            <person name="Langlade N."/>
            <person name="Munos S."/>
        </authorList>
    </citation>
    <scope>NUCLEOTIDE SEQUENCE</scope>
    <source>
        <tissue evidence="2">Leaves</tissue>
    </source>
</reference>
<keyword evidence="4" id="KW-1185">Reference proteome</keyword>
<name>A0A251T294_HELAN</name>
<dbReference type="Proteomes" id="UP000215914">
    <property type="component" value="Chromosome 12"/>
</dbReference>
<reference evidence="3" key="2">
    <citation type="submission" date="2017-02" db="EMBL/GenBank/DDBJ databases">
        <title>Sunflower complete genome.</title>
        <authorList>
            <person name="Langlade N."/>
            <person name="Munos S."/>
        </authorList>
    </citation>
    <scope>NUCLEOTIDE SEQUENCE [LARGE SCALE GENOMIC DNA]</scope>
    <source>
        <tissue evidence="3">Leaves</tissue>
    </source>
</reference>
<evidence type="ECO:0000313" key="4">
    <source>
        <dbReference type="Proteomes" id="UP000215914"/>
    </source>
</evidence>
<dbReference type="AlphaFoldDB" id="A0A251T294"/>
<evidence type="ECO:0000256" key="1">
    <source>
        <dbReference type="SAM" id="MobiDB-lite"/>
    </source>
</evidence>
<sequence length="91" mass="10386">MSTEEPSHRSSHRKRASLRIGESNTSPETRHPHGTRIFMSELEDDTAILTGSRARRRVATRIRLIALVRSLGFPHLYSCVFTRNRNAITVD</sequence>
<organism evidence="3 4">
    <name type="scientific">Helianthus annuus</name>
    <name type="common">Common sunflower</name>
    <dbReference type="NCBI Taxonomy" id="4232"/>
    <lineage>
        <taxon>Eukaryota</taxon>
        <taxon>Viridiplantae</taxon>
        <taxon>Streptophyta</taxon>
        <taxon>Embryophyta</taxon>
        <taxon>Tracheophyta</taxon>
        <taxon>Spermatophyta</taxon>
        <taxon>Magnoliopsida</taxon>
        <taxon>eudicotyledons</taxon>
        <taxon>Gunneridae</taxon>
        <taxon>Pentapetalae</taxon>
        <taxon>asterids</taxon>
        <taxon>campanulids</taxon>
        <taxon>Asterales</taxon>
        <taxon>Asteraceae</taxon>
        <taxon>Asteroideae</taxon>
        <taxon>Heliantheae alliance</taxon>
        <taxon>Heliantheae</taxon>
        <taxon>Helianthus</taxon>
    </lineage>
</organism>
<dbReference type="EMBL" id="MNCJ02000327">
    <property type="protein sequence ID" value="KAF5778105.1"/>
    <property type="molecule type" value="Genomic_DNA"/>
</dbReference>
<dbReference type="EMBL" id="CM007901">
    <property type="protein sequence ID" value="OTG05228.1"/>
    <property type="molecule type" value="Genomic_DNA"/>
</dbReference>
<dbReference type="Gramene" id="mRNA:HanXRQr2_Chr12g0543591">
    <property type="protein sequence ID" value="mRNA:HanXRQr2_Chr12g0543591"/>
    <property type="gene ID" value="HanXRQr2_Chr12g0543591"/>
</dbReference>
<gene>
    <name evidence="3" type="ORF">HannXRQ_Chr12g0371241</name>
    <name evidence="2" type="ORF">HanXRQr2_Chr12g0543591</name>
</gene>
<evidence type="ECO:0000313" key="2">
    <source>
        <dbReference type="EMBL" id="KAF5778105.1"/>
    </source>
</evidence>
<evidence type="ECO:0000313" key="3">
    <source>
        <dbReference type="EMBL" id="OTG05228.1"/>
    </source>
</evidence>
<reference evidence="2 4" key="1">
    <citation type="journal article" date="2017" name="Nature">
        <title>The sunflower genome provides insights into oil metabolism, flowering and Asterid evolution.</title>
        <authorList>
            <person name="Badouin H."/>
            <person name="Gouzy J."/>
            <person name="Grassa C.J."/>
            <person name="Murat F."/>
            <person name="Staton S.E."/>
            <person name="Cottret L."/>
            <person name="Lelandais-Briere C."/>
            <person name="Owens G.L."/>
            <person name="Carrere S."/>
            <person name="Mayjonade B."/>
            <person name="Legrand L."/>
            <person name="Gill N."/>
            <person name="Kane N.C."/>
            <person name="Bowers J.E."/>
            <person name="Hubner S."/>
            <person name="Bellec A."/>
            <person name="Berard A."/>
            <person name="Berges H."/>
            <person name="Blanchet N."/>
            <person name="Boniface M.C."/>
            <person name="Brunel D."/>
            <person name="Catrice O."/>
            <person name="Chaidir N."/>
            <person name="Claudel C."/>
            <person name="Donnadieu C."/>
            <person name="Faraut T."/>
            <person name="Fievet G."/>
            <person name="Helmstetter N."/>
            <person name="King M."/>
            <person name="Knapp S.J."/>
            <person name="Lai Z."/>
            <person name="Le Paslier M.C."/>
            <person name="Lippi Y."/>
            <person name="Lorenzon L."/>
            <person name="Mandel J.R."/>
            <person name="Marage G."/>
            <person name="Marchand G."/>
            <person name="Marquand E."/>
            <person name="Bret-Mestries E."/>
            <person name="Morien E."/>
            <person name="Nambeesan S."/>
            <person name="Nguyen T."/>
            <person name="Pegot-Espagnet P."/>
            <person name="Pouilly N."/>
            <person name="Raftis F."/>
            <person name="Sallet E."/>
            <person name="Schiex T."/>
            <person name="Thomas J."/>
            <person name="Vandecasteele C."/>
            <person name="Vares D."/>
            <person name="Vear F."/>
            <person name="Vautrin S."/>
            <person name="Crespi M."/>
            <person name="Mangin B."/>
            <person name="Burke J.M."/>
            <person name="Salse J."/>
            <person name="Munos S."/>
            <person name="Vincourt P."/>
            <person name="Rieseberg L.H."/>
            <person name="Langlade N.B."/>
        </authorList>
    </citation>
    <scope>NUCLEOTIDE SEQUENCE [LARGE SCALE GENOMIC DNA]</scope>
    <source>
        <strain evidence="4">cv. SF193</strain>
        <tissue evidence="2">Leaves</tissue>
    </source>
</reference>